<evidence type="ECO:0000313" key="1">
    <source>
        <dbReference type="Proteomes" id="UP000887580"/>
    </source>
</evidence>
<dbReference type="Proteomes" id="UP000887580">
    <property type="component" value="Unplaced"/>
</dbReference>
<sequence length="469" mass="51044">MSAIANPSAKAFSSQTTTFTSLPVVLGVTAAGQPLIQNLVSSSSPATKIEQPPEIPQSDGKLILVLSGILGNGKPIVQGIILAQENSSVFYAHSVSEIEYLKTDSITTRETTNCDNSIIINGGITKTGTPLIQGLTLIPETFCETLPTATPPSSLIGEGDYYLEKEENTSFPQEENFFQRTPERPLFNNQSLPDFSSDNAQEEECTVTQAQQQGVCCNDEFSHKFLPQEKLLTKKNFLHSTPIDDTKLSKSLSFILSNLAKLKMVNQSQYSDVVERLYELEDEMKDAATGLPPDPSLTDLIGKILSAEYPNADLQIIVSSSRKTTTTKSFYETETPGMVGLEPDKLQELQRKLITNISSPESAKDAASPGAVPPGLHVPDAEIHPDAAVQKKEVHEEGYANADGSEVVAKKMTRVITTSQSAVSGVNEQPAYESRGGDFVRLKINKQIYDGDIDPQSRQIKLIPIKRVP</sequence>
<dbReference type="WBParaSite" id="PS1159_v2.g1273.t2">
    <property type="protein sequence ID" value="PS1159_v2.g1273.t2"/>
    <property type="gene ID" value="PS1159_v2.g1273"/>
</dbReference>
<protein>
    <submittedName>
        <fullName evidence="2">Uncharacterized protein</fullName>
    </submittedName>
</protein>
<accession>A0AC35F150</accession>
<proteinExistence type="predicted"/>
<evidence type="ECO:0000313" key="2">
    <source>
        <dbReference type="WBParaSite" id="PS1159_v2.g1273.t2"/>
    </source>
</evidence>
<reference evidence="2" key="1">
    <citation type="submission" date="2022-11" db="UniProtKB">
        <authorList>
            <consortium name="WormBaseParasite"/>
        </authorList>
    </citation>
    <scope>IDENTIFICATION</scope>
</reference>
<name>A0AC35F150_9BILA</name>
<organism evidence="1 2">
    <name type="scientific">Panagrolaimus sp. PS1159</name>
    <dbReference type="NCBI Taxonomy" id="55785"/>
    <lineage>
        <taxon>Eukaryota</taxon>
        <taxon>Metazoa</taxon>
        <taxon>Ecdysozoa</taxon>
        <taxon>Nematoda</taxon>
        <taxon>Chromadorea</taxon>
        <taxon>Rhabditida</taxon>
        <taxon>Tylenchina</taxon>
        <taxon>Panagrolaimomorpha</taxon>
        <taxon>Panagrolaimoidea</taxon>
        <taxon>Panagrolaimidae</taxon>
        <taxon>Panagrolaimus</taxon>
    </lineage>
</organism>